<sequence length="90" mass="10255">MLDYIQNKLNAKLTKKTIIKIVKCSGRTADILKNPQMFLDLAVNKINSVINELMTDGIVIDSLSSLEKQFAEDCAGYSYWYTKTIKKYIS</sequence>
<proteinExistence type="predicted"/>
<accession>A0A1E5IN05</accession>
<evidence type="ECO:0000313" key="2">
    <source>
        <dbReference type="Proteomes" id="UP000095237"/>
    </source>
</evidence>
<comment type="caution">
    <text evidence="1">The sequence shown here is derived from an EMBL/GenBank/DDBJ whole genome shotgun (WGS) entry which is preliminary data.</text>
</comment>
<dbReference type="Proteomes" id="UP000095237">
    <property type="component" value="Unassembled WGS sequence"/>
</dbReference>
<dbReference type="EMBL" id="LNVX01000224">
    <property type="protein sequence ID" value="OEG71328.1"/>
    <property type="molecule type" value="Genomic_DNA"/>
</dbReference>
<organism evidence="1 2">
    <name type="scientific">Endomicrobium trichonymphae</name>
    <dbReference type="NCBI Taxonomy" id="1408204"/>
    <lineage>
        <taxon>Bacteria</taxon>
        <taxon>Pseudomonadati</taxon>
        <taxon>Elusimicrobiota</taxon>
        <taxon>Endomicrobiia</taxon>
        <taxon>Endomicrobiales</taxon>
        <taxon>Endomicrobiaceae</taxon>
        <taxon>Candidatus Endomicrobiellum</taxon>
    </lineage>
</organism>
<protein>
    <submittedName>
        <fullName evidence="1">Uncharacterized protein</fullName>
    </submittedName>
</protein>
<dbReference type="AlphaFoldDB" id="A0A1E5IN05"/>
<reference evidence="1 2" key="1">
    <citation type="submission" date="2015-11" db="EMBL/GenBank/DDBJ databases">
        <title>Evidence for parallel genomic evolution in an endosymbiosis of termite gut flagellates.</title>
        <authorList>
            <person name="Zheng H."/>
        </authorList>
    </citation>
    <scope>NUCLEOTIDE SEQUENCE [LARGE SCALE GENOMIC DNA]</scope>
    <source>
        <strain evidence="1 2">CET450</strain>
    </source>
</reference>
<evidence type="ECO:0000313" key="1">
    <source>
        <dbReference type="EMBL" id="OEG71328.1"/>
    </source>
</evidence>
<keyword evidence="2" id="KW-1185">Reference proteome</keyword>
<name>A0A1E5IN05_ENDTX</name>
<gene>
    <name evidence="1" type="ORF">ATZ36_15320</name>
</gene>